<dbReference type="EMBL" id="JACLQD010000002">
    <property type="protein sequence ID" value="MBC2835217.1"/>
    <property type="molecule type" value="Genomic_DNA"/>
</dbReference>
<gene>
    <name evidence="4" type="ORF">H7F16_06835</name>
</gene>
<keyword evidence="3" id="KW-0472">Membrane</keyword>
<comment type="caution">
    <text evidence="4">The sequence shown here is derived from an EMBL/GenBank/DDBJ whole genome shotgun (WGS) entry which is preliminary data.</text>
</comment>
<feature type="transmembrane region" description="Helical" evidence="3">
    <location>
        <begin position="407"/>
        <end position="431"/>
    </location>
</feature>
<proteinExistence type="predicted"/>
<dbReference type="PANTHER" id="PTHR32309">
    <property type="entry name" value="TYROSINE-PROTEIN KINASE"/>
    <property type="match status" value="1"/>
</dbReference>
<dbReference type="RefSeq" id="WP_185796842.1">
    <property type="nucleotide sequence ID" value="NZ_JACLQD010000002.1"/>
</dbReference>
<feature type="region of interest" description="Disordered" evidence="2">
    <location>
        <begin position="41"/>
        <end position="96"/>
    </location>
</feature>
<name>A0A842I763_9RHOB</name>
<evidence type="ECO:0000256" key="2">
    <source>
        <dbReference type="SAM" id="MobiDB-lite"/>
    </source>
</evidence>
<organism evidence="4 5">
    <name type="scientific">Paragemmobacter straminiformis</name>
    <dbReference type="NCBI Taxonomy" id="2045119"/>
    <lineage>
        <taxon>Bacteria</taxon>
        <taxon>Pseudomonadati</taxon>
        <taxon>Pseudomonadota</taxon>
        <taxon>Alphaproteobacteria</taxon>
        <taxon>Rhodobacterales</taxon>
        <taxon>Paracoccaceae</taxon>
        <taxon>Paragemmobacter</taxon>
    </lineage>
</organism>
<reference evidence="4 5" key="1">
    <citation type="journal article" date="2017" name="Int. J. Syst. Evol. Microbiol.">
        <title>Gemmobacter straminiformis sp. nov., isolated from an artificial fountain.</title>
        <authorList>
            <person name="Kang J.Y."/>
            <person name="Kim M.J."/>
            <person name="Chun J."/>
            <person name="Son K.P."/>
            <person name="Jahng K.Y."/>
        </authorList>
    </citation>
    <scope>NUCLEOTIDE SEQUENCE [LARGE SCALE GENOMIC DNA]</scope>
    <source>
        <strain evidence="4 5">CAM-8</strain>
    </source>
</reference>
<dbReference type="Proteomes" id="UP000555411">
    <property type="component" value="Unassembled WGS sequence"/>
</dbReference>
<keyword evidence="1" id="KW-0175">Coiled coil</keyword>
<evidence type="ECO:0000313" key="5">
    <source>
        <dbReference type="Proteomes" id="UP000555411"/>
    </source>
</evidence>
<keyword evidence="3" id="KW-1133">Transmembrane helix</keyword>
<dbReference type="InterPro" id="IPR050445">
    <property type="entry name" value="Bact_polysacc_biosynth/exp"/>
</dbReference>
<keyword evidence="3" id="KW-0812">Transmembrane</keyword>
<sequence length="441" mass="46404">MKKSRSSLFDRSNETAALADKAAALRIQAARAYPAPDAAANRAAEAVPLRAPQPVANRPPKPVANRPSEPVALRPPAGGETSPAAGRFPPLAPPDDRAGDEPLFDFGGFLAWFNRAKLWIALSCAAVGLAGFLMARQDMQSSPVFTSATDIQIFPGDLQLEFARKALGGSRDAQTASVVRSLTEELTGDGVLARAVEIAFAERPAPEVAAKRKGPLSRWSEWLNYGQLPEAAADPLAPYREALTIDSIDGSFVMRISASMGDPQSAADLANAVYAAYSERRMAARDEAREALRASYAAKIEDAREELDALIRREIELDREVAPAAPVAAAGAGAAAAVAAAPSVKAVAELRANLQNQDALVRSIGALRSELVTREIDNTNLGGDASVLRRAVPPVVPDGATPLMTGFAYAVGFFLFLIGVLVLGSSGSALARRMTKAGAKR</sequence>
<accession>A0A842I763</accession>
<protein>
    <recommendedName>
        <fullName evidence="6">Chain length determinant protein</fullName>
    </recommendedName>
</protein>
<dbReference type="AlphaFoldDB" id="A0A842I763"/>
<evidence type="ECO:0000256" key="3">
    <source>
        <dbReference type="SAM" id="Phobius"/>
    </source>
</evidence>
<feature type="coiled-coil region" evidence="1">
    <location>
        <begin position="293"/>
        <end position="320"/>
    </location>
</feature>
<evidence type="ECO:0008006" key="6">
    <source>
        <dbReference type="Google" id="ProtNLM"/>
    </source>
</evidence>
<dbReference type="PANTHER" id="PTHR32309:SF31">
    <property type="entry name" value="CAPSULAR EXOPOLYSACCHARIDE FAMILY"/>
    <property type="match status" value="1"/>
</dbReference>
<evidence type="ECO:0000313" key="4">
    <source>
        <dbReference type="EMBL" id="MBC2835217.1"/>
    </source>
</evidence>
<feature type="compositionally biased region" description="Low complexity" evidence="2">
    <location>
        <begin position="41"/>
        <end position="50"/>
    </location>
</feature>
<keyword evidence="5" id="KW-1185">Reference proteome</keyword>
<evidence type="ECO:0000256" key="1">
    <source>
        <dbReference type="SAM" id="Coils"/>
    </source>
</evidence>